<keyword evidence="2" id="KW-1133">Transmembrane helix</keyword>
<reference evidence="3 4" key="1">
    <citation type="journal article" date="2002" name="Nature">
        <title>Genome sequence and comparative analysis of the model rodent malaria parasite Plasmodium yoelii yoelii.</title>
        <authorList>
            <person name="Carlton J.M."/>
            <person name="Angiuoli S.V."/>
            <person name="Suh B.B."/>
            <person name="Kooij T.W."/>
            <person name="Pertea M."/>
            <person name="Silva J.C."/>
            <person name="Ermolaeva M.D."/>
            <person name="Allen J.E."/>
            <person name="Selengut J.D."/>
            <person name="Koo H.L."/>
            <person name="Peterson J.D."/>
            <person name="Pop M."/>
            <person name="Kosack D.S."/>
            <person name="Shumway M.F."/>
            <person name="Bidwell S.L."/>
            <person name="Shallom S.J."/>
            <person name="van Aken S.E."/>
            <person name="Riedmuller S.B."/>
            <person name="Feldblyum T.V."/>
            <person name="Cho J.K."/>
            <person name="Quackenbush J."/>
            <person name="Sedegah M."/>
            <person name="Shoaibi A."/>
            <person name="Cummings L.M."/>
            <person name="Florens L."/>
            <person name="Yates J.R."/>
            <person name="Raine J.D."/>
            <person name="Sinden R.E."/>
            <person name="Harris M.A."/>
            <person name="Cunningham D.A."/>
            <person name="Preiser P.R."/>
            <person name="Bergman L.W."/>
            <person name="Vaidya A.B."/>
            <person name="van Lin L.H."/>
            <person name="Janse C.J."/>
            <person name="Waters A.P."/>
            <person name="Smith H.O."/>
            <person name="White O.R."/>
            <person name="Salzberg S.L."/>
            <person name="Venter J.C."/>
            <person name="Fraser C.M."/>
            <person name="Hoffman S.L."/>
            <person name="Gardner M.J."/>
            <person name="Carucci D.J."/>
        </authorList>
    </citation>
    <scope>NUCLEOTIDE SEQUENCE [LARGE SCALE GENOMIC DNA]</scope>
    <source>
        <strain evidence="3 4">17XNL</strain>
    </source>
</reference>
<sequence length="340" mass="39928">CCKNIFFCIKYIISIFNQNVLSNPLSKCGRFRILINYFPDELNASTENDIHSIGGIVKYCPNGDSKDKKCNTDLEKINASLLWLFEQNIVKKIDSLNKEQPKVFIIYFMIWLSYMLTLKKVKNINNLKEFYENHIKNNMNYINCYNNGKSCSDSLKEITGYTNYKETIDNEIHFMTIDINNISKFYDAFKLLCNMYNEITKETPECDKYMNYADEFVKKYDDLTRNFNITKDGSYSQLFSTLLTDYNNLKNEHNVTKHCKSVTLPEINTKNSEHTEHTEHTELPEHSEVTSSSLSISNKIFIVLSIFSATLIFFGIAYKYSLFGFRKRSQKHRLREKLKK</sequence>
<evidence type="ECO:0000256" key="2">
    <source>
        <dbReference type="SAM" id="Phobius"/>
    </source>
</evidence>
<feature type="non-terminal residue" evidence="3">
    <location>
        <position position="1"/>
    </location>
</feature>
<dbReference type="Pfam" id="PF06022">
    <property type="entry name" value="Cir_Bir_Yir"/>
    <property type="match status" value="1"/>
</dbReference>
<feature type="transmembrane region" description="Helical" evidence="2">
    <location>
        <begin position="300"/>
        <end position="325"/>
    </location>
</feature>
<feature type="region of interest" description="Disordered" evidence="1">
    <location>
        <begin position="268"/>
        <end position="288"/>
    </location>
</feature>
<gene>
    <name evidence="3" type="ORF">PY07454</name>
</gene>
<organism evidence="3 4">
    <name type="scientific">Plasmodium yoelii yoelii</name>
    <dbReference type="NCBI Taxonomy" id="73239"/>
    <lineage>
        <taxon>Eukaryota</taxon>
        <taxon>Sar</taxon>
        <taxon>Alveolata</taxon>
        <taxon>Apicomplexa</taxon>
        <taxon>Aconoidasida</taxon>
        <taxon>Haemosporida</taxon>
        <taxon>Plasmodiidae</taxon>
        <taxon>Plasmodium</taxon>
        <taxon>Plasmodium (Vinckeia)</taxon>
    </lineage>
</organism>
<keyword evidence="4" id="KW-1185">Reference proteome</keyword>
<dbReference type="InParanoid" id="Q7R7X3"/>
<dbReference type="AlphaFoldDB" id="Q7R7X3"/>
<proteinExistence type="predicted"/>
<keyword evidence="2" id="KW-0472">Membrane</keyword>
<comment type="caution">
    <text evidence="3">The sequence shown here is derived from an EMBL/GenBank/DDBJ whole genome shotgun (WGS) entry which is preliminary data.</text>
</comment>
<dbReference type="PaxDb" id="73239-Q7R7X3"/>
<evidence type="ECO:0000256" key="1">
    <source>
        <dbReference type="SAM" id="MobiDB-lite"/>
    </source>
</evidence>
<name>Q7R7X3_PLAYO</name>
<dbReference type="NCBIfam" id="TIGR01590">
    <property type="entry name" value="yir-bir-cir_Pla"/>
    <property type="match status" value="1"/>
</dbReference>
<keyword evidence="2" id="KW-0812">Transmembrane</keyword>
<evidence type="ECO:0000313" key="3">
    <source>
        <dbReference type="EMBL" id="EAA19905.1"/>
    </source>
</evidence>
<protein>
    <submittedName>
        <fullName evidence="3">Yir1 protein</fullName>
    </submittedName>
</protein>
<dbReference type="EMBL" id="AABL01002741">
    <property type="protein sequence ID" value="EAA19905.1"/>
    <property type="molecule type" value="Genomic_DNA"/>
</dbReference>
<dbReference type="Proteomes" id="UP000008553">
    <property type="component" value="Unassembled WGS sequence"/>
</dbReference>
<dbReference type="InterPro" id="IPR006477">
    <property type="entry name" value="Yir_bir_cir"/>
</dbReference>
<accession>Q7R7X3</accession>
<evidence type="ECO:0000313" key="4">
    <source>
        <dbReference type="Proteomes" id="UP000008553"/>
    </source>
</evidence>
<feature type="compositionally biased region" description="Basic and acidic residues" evidence="1">
    <location>
        <begin position="271"/>
        <end position="288"/>
    </location>
</feature>